<feature type="region of interest" description="Disordered" evidence="5">
    <location>
        <begin position="165"/>
        <end position="252"/>
    </location>
</feature>
<dbReference type="PANTHER" id="PTHR34298">
    <property type="entry name" value="SEGREGATION AND CONDENSATION PROTEIN B"/>
    <property type="match status" value="1"/>
</dbReference>
<reference evidence="6 7" key="1">
    <citation type="submission" date="2019-10" db="EMBL/GenBank/DDBJ databases">
        <title>Genome diversity of Sutterella seckii.</title>
        <authorList>
            <person name="Chaplin A.V."/>
            <person name="Sokolova S.R."/>
            <person name="Mosin K.A."/>
            <person name="Ivanova E.L."/>
            <person name="Kochetkova T.O."/>
            <person name="Goltsov A.Y."/>
            <person name="Trofimov D.Y."/>
            <person name="Efimov B.A."/>
        </authorList>
    </citation>
    <scope>NUCLEOTIDE SEQUENCE [LARGE SCALE GENOMIC DNA]</scope>
    <source>
        <strain evidence="6 7">ASD393</strain>
    </source>
</reference>
<dbReference type="GO" id="GO:0051301">
    <property type="term" value="P:cell division"/>
    <property type="evidence" value="ECO:0007669"/>
    <property type="project" value="UniProtKB-KW"/>
</dbReference>
<evidence type="ECO:0000313" key="7">
    <source>
        <dbReference type="Proteomes" id="UP000430564"/>
    </source>
</evidence>
<evidence type="ECO:0000256" key="2">
    <source>
        <dbReference type="ARBA" id="ARBA00022618"/>
    </source>
</evidence>
<organism evidence="6 7">
    <name type="scientific">Sutterella seckii</name>
    <dbReference type="NCBI Taxonomy" id="1944635"/>
    <lineage>
        <taxon>Bacteria</taxon>
        <taxon>Pseudomonadati</taxon>
        <taxon>Pseudomonadota</taxon>
        <taxon>Betaproteobacteria</taxon>
        <taxon>Burkholderiales</taxon>
        <taxon>Sutterellaceae</taxon>
        <taxon>Sutterella</taxon>
    </lineage>
</organism>
<sequence length="252" mass="27876">MADFTSQTILEAALLTSRKPLTIREMRRLFNDGPSAKTIRQELEALQRFWEDRGMRLEELADGGWRFRTAPGAMTWLARLEEERPARYSRAAMETLAIIAYRQPVTRGDIEEIRGVTLTAQLLKQFEDRGWIETVGWRETPGRPALLGTTKKFLNDLGLKSLAELPNLKEAPSEEFELGDENPEAQESPGIGSMQLQEELNFDQERNEGSRESPAGPADEEAHALPRAHEEAPSDASASGSGGRGNAGGSGV</sequence>
<accession>A0A6I1EGP4</accession>
<dbReference type="Proteomes" id="UP000430564">
    <property type="component" value="Unassembled WGS sequence"/>
</dbReference>
<gene>
    <name evidence="6" type="primary">scpB</name>
    <name evidence="6" type="ORF">GBM95_10945</name>
</gene>
<evidence type="ECO:0000256" key="5">
    <source>
        <dbReference type="SAM" id="MobiDB-lite"/>
    </source>
</evidence>
<evidence type="ECO:0000256" key="4">
    <source>
        <dbReference type="ARBA" id="ARBA00023306"/>
    </source>
</evidence>
<dbReference type="GO" id="GO:0051304">
    <property type="term" value="P:chromosome separation"/>
    <property type="evidence" value="ECO:0007669"/>
    <property type="project" value="InterPro"/>
</dbReference>
<keyword evidence="1" id="KW-0963">Cytoplasm</keyword>
<keyword evidence="3" id="KW-0159">Chromosome partition</keyword>
<protein>
    <submittedName>
        <fullName evidence="6">SMC-Scp complex subunit ScpB</fullName>
    </submittedName>
</protein>
<keyword evidence="4" id="KW-0131">Cell cycle</keyword>
<dbReference type="AlphaFoldDB" id="A0A6I1EGP4"/>
<keyword evidence="2" id="KW-0132">Cell division</keyword>
<dbReference type="PANTHER" id="PTHR34298:SF2">
    <property type="entry name" value="SEGREGATION AND CONDENSATION PROTEIN B"/>
    <property type="match status" value="1"/>
</dbReference>
<proteinExistence type="predicted"/>
<dbReference type="InterPro" id="IPR036388">
    <property type="entry name" value="WH-like_DNA-bd_sf"/>
</dbReference>
<dbReference type="SUPFAM" id="SSF46785">
    <property type="entry name" value="Winged helix' DNA-binding domain"/>
    <property type="match status" value="2"/>
</dbReference>
<dbReference type="RefSeq" id="WP_152159131.1">
    <property type="nucleotide sequence ID" value="NZ_WEHX01000126.1"/>
</dbReference>
<evidence type="ECO:0000256" key="3">
    <source>
        <dbReference type="ARBA" id="ARBA00022829"/>
    </source>
</evidence>
<dbReference type="OrthoDB" id="9806226at2"/>
<evidence type="ECO:0000313" key="6">
    <source>
        <dbReference type="EMBL" id="KAB7653378.1"/>
    </source>
</evidence>
<name>A0A6I1EGP4_9BURK</name>
<feature type="compositionally biased region" description="Basic and acidic residues" evidence="5">
    <location>
        <begin position="220"/>
        <end position="232"/>
    </location>
</feature>
<dbReference type="InterPro" id="IPR036390">
    <property type="entry name" value="WH_DNA-bd_sf"/>
</dbReference>
<dbReference type="InterPro" id="IPR005234">
    <property type="entry name" value="ScpB_csome_segregation"/>
</dbReference>
<feature type="compositionally biased region" description="Gly residues" evidence="5">
    <location>
        <begin position="240"/>
        <end position="252"/>
    </location>
</feature>
<dbReference type="EMBL" id="WEHX01000126">
    <property type="protein sequence ID" value="KAB7653378.1"/>
    <property type="molecule type" value="Genomic_DNA"/>
</dbReference>
<feature type="compositionally biased region" description="Acidic residues" evidence="5">
    <location>
        <begin position="173"/>
        <end position="184"/>
    </location>
</feature>
<dbReference type="NCBIfam" id="TIGR00281">
    <property type="entry name" value="SMC-Scp complex subunit ScpB"/>
    <property type="match status" value="1"/>
</dbReference>
<dbReference type="Pfam" id="PF04079">
    <property type="entry name" value="SMC_ScpB"/>
    <property type="match status" value="1"/>
</dbReference>
<comment type="caution">
    <text evidence="6">The sequence shown here is derived from an EMBL/GenBank/DDBJ whole genome shotgun (WGS) entry which is preliminary data.</text>
</comment>
<dbReference type="Gene3D" id="1.10.10.10">
    <property type="entry name" value="Winged helix-like DNA-binding domain superfamily/Winged helix DNA-binding domain"/>
    <property type="match status" value="2"/>
</dbReference>
<evidence type="ECO:0000256" key="1">
    <source>
        <dbReference type="ARBA" id="ARBA00022490"/>
    </source>
</evidence>